<comment type="caution">
    <text evidence="2">The sequence shown here is derived from an EMBL/GenBank/DDBJ whole genome shotgun (WGS) entry which is preliminary data.</text>
</comment>
<evidence type="ECO:0000256" key="1">
    <source>
        <dbReference type="SAM" id="Phobius"/>
    </source>
</evidence>
<feature type="transmembrane region" description="Helical" evidence="1">
    <location>
        <begin position="12"/>
        <end position="31"/>
    </location>
</feature>
<organism evidence="2 3">
    <name type="scientific">Holtiella tumoricola</name>
    <dbReference type="NCBI Taxonomy" id="3018743"/>
    <lineage>
        <taxon>Bacteria</taxon>
        <taxon>Bacillati</taxon>
        <taxon>Bacillota</taxon>
        <taxon>Clostridia</taxon>
        <taxon>Lachnospirales</taxon>
        <taxon>Cellulosilyticaceae</taxon>
        <taxon>Holtiella</taxon>
    </lineage>
</organism>
<sequence>MNFKSIKAKIMVLILCIAILPTAIVSIYMGTKVYVDKVKEVYWV</sequence>
<dbReference type="AlphaFoldDB" id="A0AA42DM46"/>
<protein>
    <submittedName>
        <fullName evidence="2">Uncharacterized protein</fullName>
    </submittedName>
</protein>
<name>A0AA42DM46_9FIRM</name>
<dbReference type="RefSeq" id="WP_271011881.1">
    <property type="nucleotide sequence ID" value="NZ_JAQIFT010000037.1"/>
</dbReference>
<dbReference type="Proteomes" id="UP001169242">
    <property type="component" value="Unassembled WGS sequence"/>
</dbReference>
<evidence type="ECO:0000313" key="2">
    <source>
        <dbReference type="EMBL" id="MDA3731504.1"/>
    </source>
</evidence>
<proteinExistence type="predicted"/>
<keyword evidence="1" id="KW-0472">Membrane</keyword>
<keyword evidence="1" id="KW-1133">Transmembrane helix</keyword>
<reference evidence="2" key="1">
    <citation type="journal article" date="2023" name="Int. J. Syst. Evol. Microbiol.">
        <title>&lt;i&gt;Holtiella tumoricola&lt;/i&gt; gen. nov. sp. nov., isolated from a human clinical sample.</title>
        <authorList>
            <person name="Allen-Vercoe E."/>
            <person name="Daigneault M.C."/>
            <person name="Vancuren S.J."/>
            <person name="Cochrane K."/>
            <person name="O'Neal L.L."/>
            <person name="Sankaranarayanan K."/>
            <person name="Lawson P.A."/>
        </authorList>
    </citation>
    <scope>NUCLEOTIDE SEQUENCE</scope>
    <source>
        <strain evidence="2">CC70A</strain>
    </source>
</reference>
<accession>A0AA42DM46</accession>
<evidence type="ECO:0000313" key="3">
    <source>
        <dbReference type="Proteomes" id="UP001169242"/>
    </source>
</evidence>
<keyword evidence="3" id="KW-1185">Reference proteome</keyword>
<keyword evidence="1" id="KW-0812">Transmembrane</keyword>
<gene>
    <name evidence="2" type="ORF">PBV87_08440</name>
</gene>
<dbReference type="EMBL" id="JAQIFT010000037">
    <property type="protein sequence ID" value="MDA3731504.1"/>
    <property type="molecule type" value="Genomic_DNA"/>
</dbReference>